<evidence type="ECO:0000256" key="1">
    <source>
        <dbReference type="ARBA" id="ARBA00004141"/>
    </source>
</evidence>
<keyword evidence="4 6" id="KW-1133">Transmembrane helix</keyword>
<reference evidence="8" key="1">
    <citation type="submission" date="2018-09" db="EMBL/GenBank/DDBJ databases">
        <title>Complete genome sequence of thermophilic cyanobacteria strain Thermosynechococcus elongatus PKUAC-SCTE542.</title>
        <authorList>
            <person name="Liang Y."/>
            <person name="Tang J."/>
            <person name="Daroch M."/>
        </authorList>
    </citation>
    <scope>NUCLEOTIDE SEQUENCE [LARGE SCALE GENOMIC DNA]</scope>
    <source>
        <strain evidence="8">E542</strain>
    </source>
</reference>
<dbReference type="Pfam" id="PF01169">
    <property type="entry name" value="GDT1"/>
    <property type="match status" value="1"/>
</dbReference>
<dbReference type="Proteomes" id="UP000261812">
    <property type="component" value="Chromosome"/>
</dbReference>
<gene>
    <name evidence="7" type="ORF">D3A95_09420</name>
</gene>
<evidence type="ECO:0000256" key="5">
    <source>
        <dbReference type="ARBA" id="ARBA00023136"/>
    </source>
</evidence>
<dbReference type="EMBL" id="CP032152">
    <property type="protein sequence ID" value="QLL29341.1"/>
    <property type="molecule type" value="Genomic_DNA"/>
</dbReference>
<comment type="caution">
    <text evidence="6">Lacks conserved residue(s) required for the propagation of feature annotation.</text>
</comment>
<dbReference type="GO" id="GO:0046873">
    <property type="term" value="F:metal ion transmembrane transporter activity"/>
    <property type="evidence" value="ECO:0007669"/>
    <property type="project" value="InterPro"/>
</dbReference>
<proteinExistence type="inferred from homology"/>
<protein>
    <recommendedName>
        <fullName evidence="6">GDT1 family protein</fullName>
    </recommendedName>
</protein>
<evidence type="ECO:0000313" key="8">
    <source>
        <dbReference type="Proteomes" id="UP000261812"/>
    </source>
</evidence>
<dbReference type="KEGG" id="tsq:D3A95_09420"/>
<accession>A0A7D6F1K9</accession>
<keyword evidence="5 6" id="KW-0472">Membrane</keyword>
<dbReference type="RefSeq" id="WP_181494770.1">
    <property type="nucleotide sequence ID" value="NZ_CP032152.1"/>
</dbReference>
<dbReference type="PANTHER" id="PTHR12608">
    <property type="entry name" value="TRANSMEMBRANE PROTEIN HTP-1 RELATED"/>
    <property type="match status" value="1"/>
</dbReference>
<sequence>MDWQSFAVSFAIVFLSELGDKSQLVAITLGSNARSAIAVFLGVASGLVCTTFFGVLLGSGIATLIPVKVVKAIAAMMFAFLGFYLLSQTPADSLDKEQI</sequence>
<comment type="subcellular location">
    <subcellularLocation>
        <location evidence="1 6">Membrane</location>
        <topology evidence="1 6">Multi-pass membrane protein</topology>
    </subcellularLocation>
</comment>
<organism evidence="7 8">
    <name type="scientific">Thermosynechococcus sichuanensis E542</name>
    <dbReference type="NCBI Taxonomy" id="2016101"/>
    <lineage>
        <taxon>Bacteria</taxon>
        <taxon>Bacillati</taxon>
        <taxon>Cyanobacteriota</taxon>
        <taxon>Cyanophyceae</taxon>
        <taxon>Acaryochloridales</taxon>
        <taxon>Thermosynechococcaceae</taxon>
        <taxon>Thermosynechococcus</taxon>
        <taxon>Thermosynechococcus sichuanensis</taxon>
    </lineage>
</organism>
<keyword evidence="8" id="KW-1185">Reference proteome</keyword>
<keyword evidence="3 6" id="KW-0812">Transmembrane</keyword>
<evidence type="ECO:0000256" key="6">
    <source>
        <dbReference type="RuleBase" id="RU365102"/>
    </source>
</evidence>
<dbReference type="InterPro" id="IPR001727">
    <property type="entry name" value="GDT1-like"/>
</dbReference>
<evidence type="ECO:0000256" key="3">
    <source>
        <dbReference type="ARBA" id="ARBA00022692"/>
    </source>
</evidence>
<evidence type="ECO:0000256" key="2">
    <source>
        <dbReference type="ARBA" id="ARBA00009190"/>
    </source>
</evidence>
<name>A0A7D6F1K9_9CYAN</name>
<dbReference type="AlphaFoldDB" id="A0A7D6F1K9"/>
<feature type="transmembrane region" description="Helical" evidence="6">
    <location>
        <begin position="69"/>
        <end position="86"/>
    </location>
</feature>
<comment type="similarity">
    <text evidence="2 6">Belongs to the GDT1 family.</text>
</comment>
<feature type="transmembrane region" description="Helical" evidence="6">
    <location>
        <begin position="35"/>
        <end position="57"/>
    </location>
</feature>
<dbReference type="PANTHER" id="PTHR12608:SF1">
    <property type="entry name" value="TRANSMEMBRANE PROTEIN 165"/>
    <property type="match status" value="1"/>
</dbReference>
<evidence type="ECO:0000256" key="4">
    <source>
        <dbReference type="ARBA" id="ARBA00022989"/>
    </source>
</evidence>
<evidence type="ECO:0000313" key="7">
    <source>
        <dbReference type="EMBL" id="QLL29341.1"/>
    </source>
</evidence>
<dbReference type="GO" id="GO:0016020">
    <property type="term" value="C:membrane"/>
    <property type="evidence" value="ECO:0007669"/>
    <property type="project" value="UniProtKB-SubCell"/>
</dbReference>